<dbReference type="GO" id="GO:0005524">
    <property type="term" value="F:ATP binding"/>
    <property type="evidence" value="ECO:0007669"/>
    <property type="project" value="InterPro"/>
</dbReference>
<name>A0A4R1S4P5_HYDET</name>
<dbReference type="NCBIfam" id="TIGR00708">
    <property type="entry name" value="cobA"/>
    <property type="match status" value="1"/>
</dbReference>
<protein>
    <submittedName>
        <fullName evidence="1">Cob(I)yrinic acid a,c-diamide adenosyltransferase</fullName>
    </submittedName>
</protein>
<keyword evidence="1" id="KW-0808">Transferase</keyword>
<evidence type="ECO:0000313" key="1">
    <source>
        <dbReference type="EMBL" id="TCL74079.1"/>
    </source>
</evidence>
<keyword evidence="2" id="KW-1185">Reference proteome</keyword>
<dbReference type="PANTHER" id="PTHR46638:SF1">
    <property type="entry name" value="CORRINOID ADENOSYLTRANSFERASE"/>
    <property type="match status" value="1"/>
</dbReference>
<dbReference type="GO" id="GO:0009236">
    <property type="term" value="P:cobalamin biosynthetic process"/>
    <property type="evidence" value="ECO:0007669"/>
    <property type="project" value="InterPro"/>
</dbReference>
<dbReference type="PANTHER" id="PTHR46638">
    <property type="entry name" value="CORRINOID ADENOSYLTRANSFERASE"/>
    <property type="match status" value="1"/>
</dbReference>
<accession>A0A4R1S4P5</accession>
<dbReference type="InterPro" id="IPR003724">
    <property type="entry name" value="CblAdoTrfase_CobA"/>
</dbReference>
<dbReference type="Gene3D" id="3.40.50.300">
    <property type="entry name" value="P-loop containing nucleotide triphosphate hydrolases"/>
    <property type="match status" value="1"/>
</dbReference>
<dbReference type="NCBIfam" id="NF004637">
    <property type="entry name" value="PRK05986.1"/>
    <property type="match status" value="1"/>
</dbReference>
<dbReference type="CDD" id="cd00561">
    <property type="entry name" value="CobA_ACA"/>
    <property type="match status" value="1"/>
</dbReference>
<dbReference type="GO" id="GO:0008817">
    <property type="term" value="F:corrinoid adenosyltransferase activity"/>
    <property type="evidence" value="ECO:0007669"/>
    <property type="project" value="InterPro"/>
</dbReference>
<organism evidence="1 2">
    <name type="scientific">Hydrogenispora ethanolica</name>
    <dbReference type="NCBI Taxonomy" id="1082276"/>
    <lineage>
        <taxon>Bacteria</taxon>
        <taxon>Bacillati</taxon>
        <taxon>Bacillota</taxon>
        <taxon>Hydrogenispora</taxon>
    </lineage>
</organism>
<reference evidence="1 2" key="1">
    <citation type="submission" date="2019-03" db="EMBL/GenBank/DDBJ databases">
        <title>Genomic Encyclopedia of Type Strains, Phase IV (KMG-IV): sequencing the most valuable type-strain genomes for metagenomic binning, comparative biology and taxonomic classification.</title>
        <authorList>
            <person name="Goeker M."/>
        </authorList>
    </citation>
    <scope>NUCLEOTIDE SEQUENCE [LARGE SCALE GENOMIC DNA]</scope>
    <source>
        <strain evidence="1 2">LX-B</strain>
    </source>
</reference>
<dbReference type="Pfam" id="PF02572">
    <property type="entry name" value="CobA_CobO_BtuR"/>
    <property type="match status" value="1"/>
</dbReference>
<gene>
    <name evidence="1" type="ORF">EDC14_100413</name>
</gene>
<dbReference type="AlphaFoldDB" id="A0A4R1S4P5"/>
<dbReference type="InterPro" id="IPR027417">
    <property type="entry name" value="P-loop_NTPase"/>
</dbReference>
<dbReference type="OrthoDB" id="9810309at2"/>
<sequence>MEKGIIQVYTGDGKGKTTAAVGQAVRAHGRGLRVIIFQLLKAADGTGEQSALAALNPPLPFQPLGSGQFIFKREATPEEIAQAEAGWEEIRRAIRSGAYDLIVIDEFSHALNKKLLPPESVLEVLREKPAGLELVLTGRNMPEAVLELADLVTEMRLIKHPYQKGIGARKGIEY</sequence>
<dbReference type="EMBL" id="SLUN01000004">
    <property type="protein sequence ID" value="TCL74079.1"/>
    <property type="molecule type" value="Genomic_DNA"/>
</dbReference>
<dbReference type="PIRSF" id="PIRSF015617">
    <property type="entry name" value="Adensltrnsf_CobA"/>
    <property type="match status" value="1"/>
</dbReference>
<dbReference type="Proteomes" id="UP000295008">
    <property type="component" value="Unassembled WGS sequence"/>
</dbReference>
<proteinExistence type="predicted"/>
<dbReference type="RefSeq" id="WP_132013025.1">
    <property type="nucleotide sequence ID" value="NZ_SLUN01000004.1"/>
</dbReference>
<dbReference type="SUPFAM" id="SSF52540">
    <property type="entry name" value="P-loop containing nucleoside triphosphate hydrolases"/>
    <property type="match status" value="1"/>
</dbReference>
<comment type="caution">
    <text evidence="1">The sequence shown here is derived from an EMBL/GenBank/DDBJ whole genome shotgun (WGS) entry which is preliminary data.</text>
</comment>
<evidence type="ECO:0000313" key="2">
    <source>
        <dbReference type="Proteomes" id="UP000295008"/>
    </source>
</evidence>